<feature type="transmembrane region" description="Helical" evidence="1">
    <location>
        <begin position="83"/>
        <end position="100"/>
    </location>
</feature>
<dbReference type="EMBL" id="JACVVK020000218">
    <property type="protein sequence ID" value="KAK7483976.1"/>
    <property type="molecule type" value="Genomic_DNA"/>
</dbReference>
<proteinExistence type="predicted"/>
<name>A0ABD0KA32_9CAEN</name>
<evidence type="ECO:0000313" key="3">
    <source>
        <dbReference type="Proteomes" id="UP001519460"/>
    </source>
</evidence>
<sequence length="194" mass="21986">MTTATFSNLRQTAGRKQLKSVCKWITIAQSLYNNTSIPALSVKMAISVTILTIRALGLHEFLTTQPATTTNREAEGRRVECEWFLMLGVCLYYMYMYYFLSHAAWTTCATQLSTFRVPRWPDYKLDTFCPTALPAGGSCRHRGNGGLDQIKVRGWSFHLSQHPFSANLIAYLTAYLYKQPRCGNEALTLCAYEI</sequence>
<dbReference type="AlphaFoldDB" id="A0ABD0KA32"/>
<evidence type="ECO:0000256" key="1">
    <source>
        <dbReference type="SAM" id="Phobius"/>
    </source>
</evidence>
<gene>
    <name evidence="2" type="ORF">BaRGS_00024860</name>
</gene>
<comment type="caution">
    <text evidence="2">The sequence shown here is derived from an EMBL/GenBank/DDBJ whole genome shotgun (WGS) entry which is preliminary data.</text>
</comment>
<keyword evidence="1" id="KW-1133">Transmembrane helix</keyword>
<keyword evidence="3" id="KW-1185">Reference proteome</keyword>
<dbReference type="Proteomes" id="UP001519460">
    <property type="component" value="Unassembled WGS sequence"/>
</dbReference>
<reference evidence="2 3" key="1">
    <citation type="journal article" date="2023" name="Sci. Data">
        <title>Genome assembly of the Korean intertidal mud-creeper Batillaria attramentaria.</title>
        <authorList>
            <person name="Patra A.K."/>
            <person name="Ho P.T."/>
            <person name="Jun S."/>
            <person name="Lee S.J."/>
            <person name="Kim Y."/>
            <person name="Won Y.J."/>
        </authorList>
    </citation>
    <scope>NUCLEOTIDE SEQUENCE [LARGE SCALE GENOMIC DNA]</scope>
    <source>
        <strain evidence="2">Wonlab-2016</strain>
    </source>
</reference>
<organism evidence="2 3">
    <name type="scientific">Batillaria attramentaria</name>
    <dbReference type="NCBI Taxonomy" id="370345"/>
    <lineage>
        <taxon>Eukaryota</taxon>
        <taxon>Metazoa</taxon>
        <taxon>Spiralia</taxon>
        <taxon>Lophotrochozoa</taxon>
        <taxon>Mollusca</taxon>
        <taxon>Gastropoda</taxon>
        <taxon>Caenogastropoda</taxon>
        <taxon>Sorbeoconcha</taxon>
        <taxon>Cerithioidea</taxon>
        <taxon>Batillariidae</taxon>
        <taxon>Batillaria</taxon>
    </lineage>
</organism>
<accession>A0ABD0KA32</accession>
<evidence type="ECO:0000313" key="2">
    <source>
        <dbReference type="EMBL" id="KAK7483976.1"/>
    </source>
</evidence>
<protein>
    <submittedName>
        <fullName evidence="2">Uncharacterized protein</fullName>
    </submittedName>
</protein>
<keyword evidence="1" id="KW-0472">Membrane</keyword>
<keyword evidence="1" id="KW-0812">Transmembrane</keyword>